<dbReference type="Gene3D" id="3.30.1330.60">
    <property type="entry name" value="OmpA-like domain"/>
    <property type="match status" value="1"/>
</dbReference>
<evidence type="ECO:0000256" key="4">
    <source>
        <dbReference type="SAM" id="Phobius"/>
    </source>
</evidence>
<dbReference type="InterPro" id="IPR006665">
    <property type="entry name" value="OmpA-like"/>
</dbReference>
<keyword evidence="2 3" id="KW-0472">Membrane</keyword>
<reference evidence="7" key="1">
    <citation type="submission" date="2019-04" db="EMBL/GenBank/DDBJ databases">
        <title>Complete genome sequence of Pseudomonas veronii strain PVy, a versatile degrader capable of using multiple contaminants as sole carbon sources.</title>
        <authorList>
            <person name="Lopez-Echartea E."/>
            <person name="Ridl J."/>
            <person name="Pajer P."/>
            <person name="Strejcek M."/>
            <person name="Suman J."/>
            <person name="Uhlik O."/>
        </authorList>
    </citation>
    <scope>NUCLEOTIDE SEQUENCE [LARGE SCALE GENOMIC DNA]</scope>
    <source>
        <strain evidence="7">Pvy</strain>
    </source>
</reference>
<dbReference type="Proteomes" id="UP000298274">
    <property type="component" value="Chromosome"/>
</dbReference>
<dbReference type="InterPro" id="IPR006664">
    <property type="entry name" value="OMP_bac"/>
</dbReference>
<accession>A0A4P7Y9M6</accession>
<dbReference type="PRINTS" id="PR01021">
    <property type="entry name" value="OMPADOMAIN"/>
</dbReference>
<gene>
    <name evidence="6" type="ORF">E4167_26595</name>
</gene>
<dbReference type="RefSeq" id="WP_046489053.1">
    <property type="nucleotide sequence ID" value="NZ_CP039631.3"/>
</dbReference>
<dbReference type="InterPro" id="IPR036737">
    <property type="entry name" value="OmpA-like_sf"/>
</dbReference>
<name>A0A4P7Y9M6_PSEVE</name>
<evidence type="ECO:0000256" key="2">
    <source>
        <dbReference type="ARBA" id="ARBA00023136"/>
    </source>
</evidence>
<feature type="transmembrane region" description="Helical" evidence="4">
    <location>
        <begin position="9"/>
        <end position="27"/>
    </location>
</feature>
<evidence type="ECO:0000256" key="3">
    <source>
        <dbReference type="PROSITE-ProRule" id="PRU00473"/>
    </source>
</evidence>
<dbReference type="PANTHER" id="PTHR30329:SF20">
    <property type="entry name" value="EXPORTED PROTEIN"/>
    <property type="match status" value="1"/>
</dbReference>
<proteinExistence type="predicted"/>
<dbReference type="EMBL" id="CP039631">
    <property type="protein sequence ID" value="QCG67751.1"/>
    <property type="molecule type" value="Genomic_DNA"/>
</dbReference>
<dbReference type="CDD" id="cd07185">
    <property type="entry name" value="OmpA_C-like"/>
    <property type="match status" value="1"/>
</dbReference>
<feature type="transmembrane region" description="Helical" evidence="4">
    <location>
        <begin position="326"/>
        <end position="345"/>
    </location>
</feature>
<evidence type="ECO:0000313" key="7">
    <source>
        <dbReference type="Proteomes" id="UP000298274"/>
    </source>
</evidence>
<organism evidence="6 7">
    <name type="scientific">Pseudomonas veronii</name>
    <dbReference type="NCBI Taxonomy" id="76761"/>
    <lineage>
        <taxon>Bacteria</taxon>
        <taxon>Pseudomonadati</taxon>
        <taxon>Pseudomonadota</taxon>
        <taxon>Gammaproteobacteria</taxon>
        <taxon>Pseudomonadales</taxon>
        <taxon>Pseudomonadaceae</taxon>
        <taxon>Pseudomonas</taxon>
    </lineage>
</organism>
<comment type="subcellular location">
    <subcellularLocation>
        <location evidence="1">Cell outer membrane</location>
    </subcellularLocation>
</comment>
<feature type="transmembrane region" description="Helical" evidence="4">
    <location>
        <begin position="33"/>
        <end position="51"/>
    </location>
</feature>
<dbReference type="AlphaFoldDB" id="A0A4P7Y9M6"/>
<dbReference type="GO" id="GO:0009279">
    <property type="term" value="C:cell outer membrane"/>
    <property type="evidence" value="ECO:0007669"/>
    <property type="project" value="UniProtKB-SubCell"/>
</dbReference>
<protein>
    <submittedName>
        <fullName evidence="6">OmpA family protein</fullName>
    </submittedName>
</protein>
<dbReference type="PROSITE" id="PS51123">
    <property type="entry name" value="OMPA_2"/>
    <property type="match status" value="1"/>
</dbReference>
<keyword evidence="4" id="KW-0812">Transmembrane</keyword>
<evidence type="ECO:0000313" key="6">
    <source>
        <dbReference type="EMBL" id="QCG67751.1"/>
    </source>
</evidence>
<evidence type="ECO:0000259" key="5">
    <source>
        <dbReference type="PROSITE" id="PS51123"/>
    </source>
</evidence>
<feature type="domain" description="OmpA-like" evidence="5">
    <location>
        <begin position="436"/>
        <end position="554"/>
    </location>
</feature>
<dbReference type="SUPFAM" id="SSF103088">
    <property type="entry name" value="OmpA-like"/>
    <property type="match status" value="1"/>
</dbReference>
<dbReference type="InterPro" id="IPR050330">
    <property type="entry name" value="Bact_OuterMem_StrucFunc"/>
</dbReference>
<dbReference type="Pfam" id="PF00691">
    <property type="entry name" value="OmpA"/>
    <property type="match status" value="1"/>
</dbReference>
<sequence length="575" mass="61849">MTFNLHRILYLWAGVLVLALLLIIPLAMWARVLGVLIAVCCVTWAWVSLRLRAERQRGSVRLAEGMVLPAAGFRQPVVLVCGDGLDGLDGLFGGVAAGQLALRVTERGCYVRVPSLEQLPAITDHLLALRPGWAGQLGVMFSVSPGAHSDGAVLAGQMRAFSHQLALARKRGVALPLLLVSYLQTLQDEAPWFCWGSEQAEVRVCDAGACVSLDDWQQQPADSPRQAARMHASIQLNSAVAWLHEAVLPHLVTRNASGLAAICAVTWVPALAHAVKGNLWQQWLRSKVALADHRAVVADAVLPFPDPLLNLLPLGPLRSPVQRASVVALWLFAVAGVVALASSAWQNALLLRQVSDDLRRYSAIPQPTQRNQREFLWRESAVGVLRQDAQRLDAYYRHGAPPAFGLGLYRGERLRAALLAVLAAHVEPPPAASPARAASPVRLDSLSLFASGSAQLKADSAKILINALVDIKAQPGWLIVISGHTDATGDPENNLRLSRARAAAVHDWMQRMGSIPDSCFAVQGFGASQPIAGNDTEAGRAANRRVDIRLVPEAGACALPVANPDRQPPVAFRDI</sequence>
<keyword evidence="4" id="KW-1133">Transmembrane helix</keyword>
<dbReference type="PANTHER" id="PTHR30329">
    <property type="entry name" value="STATOR ELEMENT OF FLAGELLAR MOTOR COMPLEX"/>
    <property type="match status" value="1"/>
</dbReference>
<evidence type="ECO:0000256" key="1">
    <source>
        <dbReference type="ARBA" id="ARBA00004442"/>
    </source>
</evidence>